<evidence type="ECO:0000256" key="1">
    <source>
        <dbReference type="SAM" id="MobiDB-lite"/>
    </source>
</evidence>
<dbReference type="Proteomes" id="UP000054279">
    <property type="component" value="Unassembled WGS sequence"/>
</dbReference>
<organism evidence="2 3">
    <name type="scientific">Sphaerobolus stellatus (strain SS14)</name>
    <dbReference type="NCBI Taxonomy" id="990650"/>
    <lineage>
        <taxon>Eukaryota</taxon>
        <taxon>Fungi</taxon>
        <taxon>Dikarya</taxon>
        <taxon>Basidiomycota</taxon>
        <taxon>Agaricomycotina</taxon>
        <taxon>Agaricomycetes</taxon>
        <taxon>Phallomycetidae</taxon>
        <taxon>Geastrales</taxon>
        <taxon>Sphaerobolaceae</taxon>
        <taxon>Sphaerobolus</taxon>
    </lineage>
</organism>
<dbReference type="EMBL" id="KN837232">
    <property type="protein sequence ID" value="KIJ32090.1"/>
    <property type="molecule type" value="Genomic_DNA"/>
</dbReference>
<dbReference type="HOGENOM" id="CLU_1769282_0_0_1"/>
<protein>
    <submittedName>
        <fullName evidence="2">Uncharacterized protein</fullName>
    </submittedName>
</protein>
<evidence type="ECO:0000313" key="3">
    <source>
        <dbReference type="Proteomes" id="UP000054279"/>
    </source>
</evidence>
<proteinExistence type="predicted"/>
<evidence type="ECO:0000313" key="2">
    <source>
        <dbReference type="EMBL" id="KIJ32090.1"/>
    </source>
</evidence>
<reference evidence="2 3" key="1">
    <citation type="submission" date="2014-06" db="EMBL/GenBank/DDBJ databases">
        <title>Evolutionary Origins and Diversification of the Mycorrhizal Mutualists.</title>
        <authorList>
            <consortium name="DOE Joint Genome Institute"/>
            <consortium name="Mycorrhizal Genomics Consortium"/>
            <person name="Kohler A."/>
            <person name="Kuo A."/>
            <person name="Nagy L.G."/>
            <person name="Floudas D."/>
            <person name="Copeland A."/>
            <person name="Barry K.W."/>
            <person name="Cichocki N."/>
            <person name="Veneault-Fourrey C."/>
            <person name="LaButti K."/>
            <person name="Lindquist E.A."/>
            <person name="Lipzen A."/>
            <person name="Lundell T."/>
            <person name="Morin E."/>
            <person name="Murat C."/>
            <person name="Riley R."/>
            <person name="Ohm R."/>
            <person name="Sun H."/>
            <person name="Tunlid A."/>
            <person name="Henrissat B."/>
            <person name="Grigoriev I.V."/>
            <person name="Hibbett D.S."/>
            <person name="Martin F."/>
        </authorList>
    </citation>
    <scope>NUCLEOTIDE SEQUENCE [LARGE SCALE GENOMIC DNA]</scope>
    <source>
        <strain evidence="2 3">SS14</strain>
    </source>
</reference>
<feature type="region of interest" description="Disordered" evidence="1">
    <location>
        <begin position="1"/>
        <end position="59"/>
    </location>
</feature>
<accession>A0A0C9V3J5</accession>
<dbReference type="AlphaFoldDB" id="A0A0C9V3J5"/>
<keyword evidence="3" id="KW-1185">Reference proteome</keyword>
<sequence length="147" mass="15959">MPSLSSEMEADAESRARSITSVRTSHPRPRSPFRPPDARKATTGPRAASEQPASSHKYSNSIHSAYTRSWCPAPTPSHFKLRPNLPSHKPPPDSLRLRPTPSLSCVLAAAQLDVVGSAVRALVERVSAQFLALNPSYPTPRPKSMAQ</sequence>
<gene>
    <name evidence="2" type="ORF">M422DRAFT_266180</name>
</gene>
<name>A0A0C9V3J5_SPHS4</name>